<accession>A0AAD9XP63</accession>
<proteinExistence type="predicted"/>
<dbReference type="EMBL" id="JANJYI010000001">
    <property type="protein sequence ID" value="KAK2663015.1"/>
    <property type="molecule type" value="Genomic_DNA"/>
</dbReference>
<gene>
    <name evidence="1" type="ORF">Ddye_001589</name>
</gene>
<dbReference type="AlphaFoldDB" id="A0AAD9XP63"/>
<dbReference type="Proteomes" id="UP001280121">
    <property type="component" value="Unassembled WGS sequence"/>
</dbReference>
<reference evidence="1" key="1">
    <citation type="journal article" date="2023" name="Plant J.">
        <title>Genome sequences and population genomics provide insights into the demographic history, inbreeding, and mutation load of two 'living fossil' tree species of Dipteronia.</title>
        <authorList>
            <person name="Feng Y."/>
            <person name="Comes H.P."/>
            <person name="Chen J."/>
            <person name="Zhu S."/>
            <person name="Lu R."/>
            <person name="Zhang X."/>
            <person name="Li P."/>
            <person name="Qiu J."/>
            <person name="Olsen K.M."/>
            <person name="Qiu Y."/>
        </authorList>
    </citation>
    <scope>NUCLEOTIDE SEQUENCE</scope>
    <source>
        <strain evidence="1">KIB01</strain>
    </source>
</reference>
<comment type="caution">
    <text evidence="1">The sequence shown here is derived from an EMBL/GenBank/DDBJ whole genome shotgun (WGS) entry which is preliminary data.</text>
</comment>
<sequence length="116" mass="13099">MEKSRKSAILNGQRVVGVIRLLIGDYSVGETRSVHQTNQICLHLGPNEQDLSPKVVVHHPPSAIITPPMRIRLRDSLKTSEGDWYEGKLTRHNHFDALAHIDDALNRVPVEFTDED</sequence>
<protein>
    <submittedName>
        <fullName evidence="1">Uncharacterized protein</fullName>
    </submittedName>
</protein>
<name>A0AAD9XP63_9ROSI</name>
<evidence type="ECO:0000313" key="2">
    <source>
        <dbReference type="Proteomes" id="UP001280121"/>
    </source>
</evidence>
<evidence type="ECO:0000313" key="1">
    <source>
        <dbReference type="EMBL" id="KAK2663015.1"/>
    </source>
</evidence>
<keyword evidence="2" id="KW-1185">Reference proteome</keyword>
<organism evidence="1 2">
    <name type="scientific">Dipteronia dyeriana</name>
    <dbReference type="NCBI Taxonomy" id="168575"/>
    <lineage>
        <taxon>Eukaryota</taxon>
        <taxon>Viridiplantae</taxon>
        <taxon>Streptophyta</taxon>
        <taxon>Embryophyta</taxon>
        <taxon>Tracheophyta</taxon>
        <taxon>Spermatophyta</taxon>
        <taxon>Magnoliopsida</taxon>
        <taxon>eudicotyledons</taxon>
        <taxon>Gunneridae</taxon>
        <taxon>Pentapetalae</taxon>
        <taxon>rosids</taxon>
        <taxon>malvids</taxon>
        <taxon>Sapindales</taxon>
        <taxon>Sapindaceae</taxon>
        <taxon>Hippocastanoideae</taxon>
        <taxon>Acereae</taxon>
        <taxon>Dipteronia</taxon>
    </lineage>
</organism>